<name>A0A367KTG4_RHIST</name>
<evidence type="ECO:0008006" key="4">
    <source>
        <dbReference type="Google" id="ProtNLM"/>
    </source>
</evidence>
<dbReference type="OrthoDB" id="2291211at2759"/>
<reference evidence="2 3" key="1">
    <citation type="journal article" date="2018" name="G3 (Bethesda)">
        <title>Phylogenetic and Phylogenomic Definition of Rhizopus Species.</title>
        <authorList>
            <person name="Gryganskyi A.P."/>
            <person name="Golan J."/>
            <person name="Dolatabadi S."/>
            <person name="Mondo S."/>
            <person name="Robb S."/>
            <person name="Idnurm A."/>
            <person name="Muszewska A."/>
            <person name="Steczkiewicz K."/>
            <person name="Masonjones S."/>
            <person name="Liao H.L."/>
            <person name="Gajdeczka M.T."/>
            <person name="Anike F."/>
            <person name="Vuek A."/>
            <person name="Anishchenko I.M."/>
            <person name="Voigt K."/>
            <person name="de Hoog G.S."/>
            <person name="Smith M.E."/>
            <person name="Heitman J."/>
            <person name="Vilgalys R."/>
            <person name="Stajich J.E."/>
        </authorList>
    </citation>
    <scope>NUCLEOTIDE SEQUENCE [LARGE SCALE GENOMIC DNA]</scope>
    <source>
        <strain evidence="2 3">LSU 92-RS-03</strain>
    </source>
</reference>
<gene>
    <name evidence="2" type="ORF">CU098_010654</name>
</gene>
<comment type="caution">
    <text evidence="2">The sequence shown here is derived from an EMBL/GenBank/DDBJ whole genome shotgun (WGS) entry which is preliminary data.</text>
</comment>
<sequence length="133" mass="14688">MVRLFTFGALSALLFATVQGVDLNRYVTVGRDQKCGVTRGNPAEGTFLTIHLNCGSNLECKNGYCAFKSYLSPGTVSCKNALAKNGYKGYVAISKNYCYVDNECKDLYYAAEGERYEDADKICNDCGKYCVKF</sequence>
<keyword evidence="3" id="KW-1185">Reference proteome</keyword>
<dbReference type="EMBL" id="PJQM01000375">
    <property type="protein sequence ID" value="RCI05491.1"/>
    <property type="molecule type" value="Genomic_DNA"/>
</dbReference>
<feature type="chain" id="PRO_5016694231" description="Secreted protein" evidence="1">
    <location>
        <begin position="21"/>
        <end position="133"/>
    </location>
</feature>
<keyword evidence="1" id="KW-0732">Signal</keyword>
<organism evidence="2 3">
    <name type="scientific">Rhizopus stolonifer</name>
    <name type="common">Rhizopus nigricans</name>
    <dbReference type="NCBI Taxonomy" id="4846"/>
    <lineage>
        <taxon>Eukaryota</taxon>
        <taxon>Fungi</taxon>
        <taxon>Fungi incertae sedis</taxon>
        <taxon>Mucoromycota</taxon>
        <taxon>Mucoromycotina</taxon>
        <taxon>Mucoromycetes</taxon>
        <taxon>Mucorales</taxon>
        <taxon>Mucorineae</taxon>
        <taxon>Rhizopodaceae</taxon>
        <taxon>Rhizopus</taxon>
    </lineage>
</organism>
<evidence type="ECO:0000313" key="2">
    <source>
        <dbReference type="EMBL" id="RCI05491.1"/>
    </source>
</evidence>
<feature type="signal peptide" evidence="1">
    <location>
        <begin position="1"/>
        <end position="20"/>
    </location>
</feature>
<accession>A0A367KTG4</accession>
<dbReference type="Proteomes" id="UP000253551">
    <property type="component" value="Unassembled WGS sequence"/>
</dbReference>
<dbReference type="AlphaFoldDB" id="A0A367KTG4"/>
<evidence type="ECO:0000256" key="1">
    <source>
        <dbReference type="SAM" id="SignalP"/>
    </source>
</evidence>
<proteinExistence type="predicted"/>
<protein>
    <recommendedName>
        <fullName evidence="4">Secreted protein</fullName>
    </recommendedName>
</protein>
<evidence type="ECO:0000313" key="3">
    <source>
        <dbReference type="Proteomes" id="UP000253551"/>
    </source>
</evidence>